<dbReference type="PANTHER" id="PTHR42789:SF1">
    <property type="entry name" value="D-ISOMER SPECIFIC 2-HYDROXYACID DEHYDROGENASE FAMILY PROTEIN (AFU_ORTHOLOGUE AFUA_6G10090)"/>
    <property type="match status" value="1"/>
</dbReference>
<evidence type="ECO:0000259" key="6">
    <source>
        <dbReference type="Pfam" id="PF02826"/>
    </source>
</evidence>
<dbReference type="PROSITE" id="PS00670">
    <property type="entry name" value="D_2_HYDROXYACID_DH_2"/>
    <property type="match status" value="1"/>
</dbReference>
<keyword evidence="2 4" id="KW-0560">Oxidoreductase</keyword>
<organism evidence="7 8">
    <name type="scientific">Paenibacillus ginsengarvi</name>
    <dbReference type="NCBI Taxonomy" id="400777"/>
    <lineage>
        <taxon>Bacteria</taxon>
        <taxon>Bacillati</taxon>
        <taxon>Bacillota</taxon>
        <taxon>Bacilli</taxon>
        <taxon>Bacillales</taxon>
        <taxon>Paenibacillaceae</taxon>
        <taxon>Paenibacillus</taxon>
    </lineage>
</organism>
<comment type="similarity">
    <text evidence="1 4">Belongs to the D-isomer specific 2-hydroxyacid dehydrogenase family.</text>
</comment>
<feature type="domain" description="D-isomer specific 2-hydroxyacid dehydrogenase catalytic" evidence="5">
    <location>
        <begin position="111"/>
        <end position="413"/>
    </location>
</feature>
<keyword evidence="3" id="KW-0520">NAD</keyword>
<dbReference type="Pfam" id="PF00389">
    <property type="entry name" value="2-Hacid_dh"/>
    <property type="match status" value="1"/>
</dbReference>
<proteinExistence type="inferred from homology"/>
<evidence type="ECO:0000256" key="1">
    <source>
        <dbReference type="ARBA" id="ARBA00005854"/>
    </source>
</evidence>
<comment type="caution">
    <text evidence="7">The sequence shown here is derived from an EMBL/GenBank/DDBJ whole genome shotgun (WGS) entry which is preliminary data.</text>
</comment>
<gene>
    <name evidence="7" type="ORF">D7M11_24745</name>
</gene>
<dbReference type="AlphaFoldDB" id="A0A3B0BU87"/>
<dbReference type="InterPro" id="IPR050857">
    <property type="entry name" value="D-2-hydroxyacid_DH"/>
</dbReference>
<evidence type="ECO:0000256" key="3">
    <source>
        <dbReference type="ARBA" id="ARBA00023027"/>
    </source>
</evidence>
<dbReference type="PANTHER" id="PTHR42789">
    <property type="entry name" value="D-ISOMER SPECIFIC 2-HYDROXYACID DEHYDROGENASE FAMILY PROTEIN (AFU_ORTHOLOGUE AFUA_6G10090)"/>
    <property type="match status" value="1"/>
</dbReference>
<dbReference type="GO" id="GO:0006564">
    <property type="term" value="P:L-serine biosynthetic process"/>
    <property type="evidence" value="ECO:0007669"/>
    <property type="project" value="UniProtKB-ARBA"/>
</dbReference>
<protein>
    <submittedName>
        <fullName evidence="7">Hydroxyacid dehydrogenase</fullName>
    </submittedName>
</protein>
<dbReference type="GO" id="GO:0051287">
    <property type="term" value="F:NAD binding"/>
    <property type="evidence" value="ECO:0007669"/>
    <property type="project" value="InterPro"/>
</dbReference>
<dbReference type="InterPro" id="IPR006140">
    <property type="entry name" value="D-isomer_DH_NAD-bd"/>
</dbReference>
<name>A0A3B0BU87_9BACL</name>
<keyword evidence="8" id="KW-1185">Reference proteome</keyword>
<dbReference type="Gene3D" id="3.40.50.720">
    <property type="entry name" value="NAD(P)-binding Rossmann-like Domain"/>
    <property type="match status" value="2"/>
</dbReference>
<dbReference type="Pfam" id="PF02826">
    <property type="entry name" value="2-Hacid_dh_C"/>
    <property type="match status" value="1"/>
</dbReference>
<evidence type="ECO:0000313" key="7">
    <source>
        <dbReference type="EMBL" id="RKN76011.1"/>
    </source>
</evidence>
<dbReference type="InterPro" id="IPR029753">
    <property type="entry name" value="D-isomer_DH_CS"/>
</dbReference>
<dbReference type="EMBL" id="RBAH01000021">
    <property type="protein sequence ID" value="RKN76011.1"/>
    <property type="molecule type" value="Genomic_DNA"/>
</dbReference>
<evidence type="ECO:0000256" key="2">
    <source>
        <dbReference type="ARBA" id="ARBA00023002"/>
    </source>
</evidence>
<dbReference type="PROSITE" id="PS00671">
    <property type="entry name" value="D_2_HYDROXYACID_DH_3"/>
    <property type="match status" value="1"/>
</dbReference>
<dbReference type="Proteomes" id="UP000282311">
    <property type="component" value="Unassembled WGS sequence"/>
</dbReference>
<evidence type="ECO:0000259" key="5">
    <source>
        <dbReference type="Pfam" id="PF00389"/>
    </source>
</evidence>
<dbReference type="GO" id="GO:0047545">
    <property type="term" value="F:(S)-2-hydroxyglutarate dehydrogenase activity"/>
    <property type="evidence" value="ECO:0007669"/>
    <property type="project" value="UniProtKB-ARBA"/>
</dbReference>
<feature type="domain" description="D-isomer specific 2-hydroxyacid dehydrogenase NAD-binding" evidence="6">
    <location>
        <begin position="209"/>
        <end position="382"/>
    </location>
</feature>
<evidence type="ECO:0000313" key="8">
    <source>
        <dbReference type="Proteomes" id="UP000282311"/>
    </source>
</evidence>
<dbReference type="SUPFAM" id="SSF51735">
    <property type="entry name" value="NAD(P)-binding Rossmann-fold domains"/>
    <property type="match status" value="1"/>
</dbReference>
<reference evidence="7 8" key="1">
    <citation type="journal article" date="2007" name="Int. J. Syst. Evol. Microbiol.">
        <title>Paenibacillus ginsengarvi sp. nov., isolated from soil from ginseng cultivation.</title>
        <authorList>
            <person name="Yoon M.H."/>
            <person name="Ten L.N."/>
            <person name="Im W.T."/>
        </authorList>
    </citation>
    <scope>NUCLEOTIDE SEQUENCE [LARGE SCALE GENOMIC DNA]</scope>
    <source>
        <strain evidence="7 8">KCTC 13059</strain>
    </source>
</reference>
<evidence type="ECO:0000256" key="4">
    <source>
        <dbReference type="RuleBase" id="RU003719"/>
    </source>
</evidence>
<sequence>MSEFSSVSMKIIPNPRTIVQQFAVLLPEICALKLNIDRNKVKFYDLYICCKSQIHRISVCFPEQSWKAKPPGTFILHVEYSRQTQRRTRSRSMTLKIAILPPAGARQRVLAEKHLEQLRAWGEVVCNEAGSNAPDAIRSTIEGADIAISSWGTPSLDAGILEAAPGLKAVIHAAGTVKPIVTPELWSKGIRVSSANGPLGKGVAETALGLTITSLKNMWKVSKDTRQGGWGEEKQRVRELFDVTIGVIGAGKAGKHYIKLMQNFDVTVLLADPFVSPEQAAAIGATKVELEELLNRSDVVSIHAPSLPSTYKMINSERLSQMKDNAILINTARGSIIDEPALIEELKKERIFACIDVTDPEPPEADHPFRSLNNCVLTSHIAGSVTNGLYRIGKYAVQEIELLLGGKRMDGEVEEKDMAFLA</sequence>
<dbReference type="GO" id="GO:0004617">
    <property type="term" value="F:phosphoglycerate dehydrogenase activity"/>
    <property type="evidence" value="ECO:0007669"/>
    <property type="project" value="UniProtKB-ARBA"/>
</dbReference>
<dbReference type="InterPro" id="IPR036291">
    <property type="entry name" value="NAD(P)-bd_dom_sf"/>
</dbReference>
<dbReference type="SUPFAM" id="SSF52283">
    <property type="entry name" value="Formate/glycerate dehydrogenase catalytic domain-like"/>
    <property type="match status" value="1"/>
</dbReference>
<accession>A0A3B0BU87</accession>
<dbReference type="InterPro" id="IPR006139">
    <property type="entry name" value="D-isomer_2_OHA_DH_cat_dom"/>
</dbReference>
<dbReference type="CDD" id="cd12167">
    <property type="entry name" value="2-Hacid_dh_8"/>
    <property type="match status" value="1"/>
</dbReference>
<dbReference type="FunFam" id="3.40.50.720:FF:000041">
    <property type="entry name" value="D-3-phosphoglycerate dehydrogenase"/>
    <property type="match status" value="1"/>
</dbReference>